<dbReference type="PANTHER" id="PTHR48079">
    <property type="entry name" value="PROTEIN YEEZ"/>
    <property type="match status" value="1"/>
</dbReference>
<accession>A0AAN6IBK8</accession>
<dbReference type="SUPFAM" id="SSF51735">
    <property type="entry name" value="NAD(P)-binding Rossmann-fold domains"/>
    <property type="match status" value="1"/>
</dbReference>
<evidence type="ECO:0000313" key="2">
    <source>
        <dbReference type="Proteomes" id="UP001203852"/>
    </source>
</evidence>
<evidence type="ECO:0000313" key="1">
    <source>
        <dbReference type="EMBL" id="KAI1611842.1"/>
    </source>
</evidence>
<dbReference type="Proteomes" id="UP001203852">
    <property type="component" value="Unassembled WGS sequence"/>
</dbReference>
<sequence length="353" mass="39034">MGPTPVMVPKLFLTGTTGYIGGDFLYLVSERHPEWEFTCLVRNTDKGAKIASIYPKVRLVYGDLDAVELIEEEAANADIVYHFANCDHEGSAQAIAKGLARRKGQGPGFWIHTSGTLILGYETIKNNEYGNQLEKVFDDWDNIKELTSQPDPAPHRNVDKIVLSSYSDTVRTAIVCPPTIIGKGRGPDNTRSVQIYKTTAAFLEHKHAFKVEKGENIWHQVNVQDLSELYLLLGEAAVNGGPPATWNEEGYYLAENGSFVWGDVLQSIANIAHKKDLLPSAELKSYKPDEANHVLPIWISIGTNSRGVSIRGKKLLGWKPKERSIEDELPTAVDSEARLLGLTEGHAAKVEKD</sequence>
<organism evidence="1 2">
    <name type="scientific">Exophiala viscosa</name>
    <dbReference type="NCBI Taxonomy" id="2486360"/>
    <lineage>
        <taxon>Eukaryota</taxon>
        <taxon>Fungi</taxon>
        <taxon>Dikarya</taxon>
        <taxon>Ascomycota</taxon>
        <taxon>Pezizomycotina</taxon>
        <taxon>Eurotiomycetes</taxon>
        <taxon>Chaetothyriomycetidae</taxon>
        <taxon>Chaetothyriales</taxon>
        <taxon>Herpotrichiellaceae</taxon>
        <taxon>Exophiala</taxon>
    </lineage>
</organism>
<keyword evidence="2" id="KW-1185">Reference proteome</keyword>
<dbReference type="AlphaFoldDB" id="A0AAN6IBK8"/>
<name>A0AAN6IBK8_9EURO</name>
<reference evidence="1" key="1">
    <citation type="journal article" date="2022" name="bioRxiv">
        <title>Deciphering the potential niche of two novel black yeast fungi from a biological soil crust based on their genomes, phenotypes, and melanin regulation.</title>
        <authorList>
            <consortium name="DOE Joint Genome Institute"/>
            <person name="Carr E.C."/>
            <person name="Barton Q."/>
            <person name="Grambo S."/>
            <person name="Sullivan M."/>
            <person name="Renfro C.M."/>
            <person name="Kuo A."/>
            <person name="Pangilinan J."/>
            <person name="Lipzen A."/>
            <person name="Keymanesh K."/>
            <person name="Savage E."/>
            <person name="Barry K."/>
            <person name="Grigoriev I.V."/>
            <person name="Riekhof W.R."/>
            <person name="Harris S.S."/>
        </authorList>
    </citation>
    <scope>NUCLEOTIDE SEQUENCE</scope>
    <source>
        <strain evidence="1">JF 03-4F</strain>
    </source>
</reference>
<gene>
    <name evidence="1" type="ORF">EDD36DRAFT_475564</name>
</gene>
<dbReference type="InterPro" id="IPR051783">
    <property type="entry name" value="NAD(P)-dependent_oxidoreduct"/>
</dbReference>
<dbReference type="InterPro" id="IPR036291">
    <property type="entry name" value="NAD(P)-bd_dom_sf"/>
</dbReference>
<evidence type="ECO:0008006" key="3">
    <source>
        <dbReference type="Google" id="ProtNLM"/>
    </source>
</evidence>
<dbReference type="EMBL" id="MU404355">
    <property type="protein sequence ID" value="KAI1611842.1"/>
    <property type="molecule type" value="Genomic_DNA"/>
</dbReference>
<dbReference type="GO" id="GO:0005737">
    <property type="term" value="C:cytoplasm"/>
    <property type="evidence" value="ECO:0007669"/>
    <property type="project" value="TreeGrafter"/>
</dbReference>
<comment type="caution">
    <text evidence="1">The sequence shown here is derived from an EMBL/GenBank/DDBJ whole genome shotgun (WGS) entry which is preliminary data.</text>
</comment>
<dbReference type="Gene3D" id="3.40.50.720">
    <property type="entry name" value="NAD(P)-binding Rossmann-like Domain"/>
    <property type="match status" value="1"/>
</dbReference>
<dbReference type="GO" id="GO:0004029">
    <property type="term" value="F:aldehyde dehydrogenase (NAD+) activity"/>
    <property type="evidence" value="ECO:0007669"/>
    <property type="project" value="TreeGrafter"/>
</dbReference>
<proteinExistence type="predicted"/>
<dbReference type="PANTHER" id="PTHR48079:SF6">
    <property type="entry name" value="NAD(P)-BINDING DOMAIN-CONTAINING PROTEIN-RELATED"/>
    <property type="match status" value="1"/>
</dbReference>
<protein>
    <recommendedName>
        <fullName evidence="3">Semialdehyde dehydrogenase NAD-binding domain-containing protein</fullName>
    </recommendedName>
</protein>